<reference evidence="2 3" key="1">
    <citation type="submission" date="2019-05" db="EMBL/GenBank/DDBJ databases">
        <title>Another draft genome of Portunus trituberculatus and its Hox gene families provides insights of decapod evolution.</title>
        <authorList>
            <person name="Jeong J.-H."/>
            <person name="Song I."/>
            <person name="Kim S."/>
            <person name="Choi T."/>
            <person name="Kim D."/>
            <person name="Ryu S."/>
            <person name="Kim W."/>
        </authorList>
    </citation>
    <scope>NUCLEOTIDE SEQUENCE [LARGE SCALE GENOMIC DNA]</scope>
    <source>
        <tissue evidence="2">Muscle</tissue>
    </source>
</reference>
<evidence type="ECO:0000256" key="1">
    <source>
        <dbReference type="SAM" id="MobiDB-lite"/>
    </source>
</evidence>
<evidence type="ECO:0000313" key="2">
    <source>
        <dbReference type="EMBL" id="MPC35541.1"/>
    </source>
</evidence>
<gene>
    <name evidence="2" type="ORF">E2C01_028966</name>
</gene>
<keyword evidence="3" id="KW-1185">Reference proteome</keyword>
<sequence length="131" mass="13966">METKSEGRDESASVREGQGERVQCAGGAARERVLEVTLEVCHHGQNTQLTAVRHLICNTKKKKKKKKTCLVCVRAAGGRLRAAATGGPGGATCSQVVLESELPPLRSWAGDWSVANQNDAQEVQISPSSLV</sequence>
<comment type="caution">
    <text evidence="2">The sequence shown here is derived from an EMBL/GenBank/DDBJ whole genome shotgun (WGS) entry which is preliminary data.</text>
</comment>
<accession>A0A5B7EM35</accession>
<proteinExistence type="predicted"/>
<dbReference type="AlphaFoldDB" id="A0A5B7EM35"/>
<dbReference type="EMBL" id="VSRR010003299">
    <property type="protein sequence ID" value="MPC35541.1"/>
    <property type="molecule type" value="Genomic_DNA"/>
</dbReference>
<dbReference type="Proteomes" id="UP000324222">
    <property type="component" value="Unassembled WGS sequence"/>
</dbReference>
<protein>
    <submittedName>
        <fullName evidence="2">Uncharacterized protein</fullName>
    </submittedName>
</protein>
<evidence type="ECO:0000313" key="3">
    <source>
        <dbReference type="Proteomes" id="UP000324222"/>
    </source>
</evidence>
<feature type="region of interest" description="Disordered" evidence="1">
    <location>
        <begin position="1"/>
        <end position="24"/>
    </location>
</feature>
<name>A0A5B7EM35_PORTR</name>
<feature type="compositionally biased region" description="Basic and acidic residues" evidence="1">
    <location>
        <begin position="1"/>
        <end position="19"/>
    </location>
</feature>
<organism evidence="2 3">
    <name type="scientific">Portunus trituberculatus</name>
    <name type="common">Swimming crab</name>
    <name type="synonym">Neptunus trituberculatus</name>
    <dbReference type="NCBI Taxonomy" id="210409"/>
    <lineage>
        <taxon>Eukaryota</taxon>
        <taxon>Metazoa</taxon>
        <taxon>Ecdysozoa</taxon>
        <taxon>Arthropoda</taxon>
        <taxon>Crustacea</taxon>
        <taxon>Multicrustacea</taxon>
        <taxon>Malacostraca</taxon>
        <taxon>Eumalacostraca</taxon>
        <taxon>Eucarida</taxon>
        <taxon>Decapoda</taxon>
        <taxon>Pleocyemata</taxon>
        <taxon>Brachyura</taxon>
        <taxon>Eubrachyura</taxon>
        <taxon>Portunoidea</taxon>
        <taxon>Portunidae</taxon>
        <taxon>Portuninae</taxon>
        <taxon>Portunus</taxon>
    </lineage>
</organism>